<name>A0ABZ2KHK3_9BACT</name>
<keyword evidence="7" id="KW-1185">Reference proteome</keyword>
<protein>
    <submittedName>
        <fullName evidence="6">Isoprenylcysteine carboxylmethyltransferase family protein</fullName>
    </submittedName>
</protein>
<evidence type="ECO:0000256" key="4">
    <source>
        <dbReference type="ARBA" id="ARBA00023136"/>
    </source>
</evidence>
<evidence type="ECO:0000256" key="1">
    <source>
        <dbReference type="ARBA" id="ARBA00004141"/>
    </source>
</evidence>
<dbReference type="Proteomes" id="UP001379533">
    <property type="component" value="Chromosome"/>
</dbReference>
<dbReference type="PANTHER" id="PTHR43847:SF1">
    <property type="entry name" value="BLL3993 PROTEIN"/>
    <property type="match status" value="1"/>
</dbReference>
<dbReference type="RefSeq" id="WP_394848773.1">
    <property type="nucleotide sequence ID" value="NZ_CP089982.1"/>
</dbReference>
<dbReference type="InterPro" id="IPR052527">
    <property type="entry name" value="Metal_cation-efflux_comp"/>
</dbReference>
<proteinExistence type="predicted"/>
<dbReference type="Gene3D" id="1.20.120.1630">
    <property type="match status" value="1"/>
</dbReference>
<evidence type="ECO:0000313" key="6">
    <source>
        <dbReference type="EMBL" id="WXA98161.1"/>
    </source>
</evidence>
<comment type="subcellular location">
    <subcellularLocation>
        <location evidence="1">Membrane</location>
        <topology evidence="1">Multi-pass membrane protein</topology>
    </subcellularLocation>
</comment>
<feature type="transmembrane region" description="Helical" evidence="5">
    <location>
        <begin position="162"/>
        <end position="186"/>
    </location>
</feature>
<reference evidence="6 7" key="1">
    <citation type="submission" date="2021-12" db="EMBL/GenBank/DDBJ databases">
        <title>Discovery of the Pendulisporaceae a myxobacterial family with distinct sporulation behavior and unique specialized metabolism.</title>
        <authorList>
            <person name="Garcia R."/>
            <person name="Popoff A."/>
            <person name="Bader C.D."/>
            <person name="Loehr J."/>
            <person name="Walesch S."/>
            <person name="Walt C."/>
            <person name="Boldt J."/>
            <person name="Bunk B."/>
            <person name="Haeckl F.J.F.P.J."/>
            <person name="Gunesch A.P."/>
            <person name="Birkelbach J."/>
            <person name="Nuebel U."/>
            <person name="Pietschmann T."/>
            <person name="Bach T."/>
            <person name="Mueller R."/>
        </authorList>
    </citation>
    <scope>NUCLEOTIDE SEQUENCE [LARGE SCALE GENOMIC DNA]</scope>
    <source>
        <strain evidence="6 7">MSr12523</strain>
    </source>
</reference>
<dbReference type="PANTHER" id="PTHR43847">
    <property type="entry name" value="BLL3993 PROTEIN"/>
    <property type="match status" value="1"/>
</dbReference>
<evidence type="ECO:0000313" key="7">
    <source>
        <dbReference type="Proteomes" id="UP001379533"/>
    </source>
</evidence>
<organism evidence="6 7">
    <name type="scientific">Pendulispora brunnea</name>
    <dbReference type="NCBI Taxonomy" id="2905690"/>
    <lineage>
        <taxon>Bacteria</taxon>
        <taxon>Pseudomonadati</taxon>
        <taxon>Myxococcota</taxon>
        <taxon>Myxococcia</taxon>
        <taxon>Myxococcales</taxon>
        <taxon>Sorangiineae</taxon>
        <taxon>Pendulisporaceae</taxon>
        <taxon>Pendulispora</taxon>
    </lineage>
</organism>
<gene>
    <name evidence="6" type="ORF">LZC95_15115</name>
</gene>
<keyword evidence="2 5" id="KW-0812">Transmembrane</keyword>
<sequence length="214" mass="23293">MSASDSTKRLLQAPRLLFFVAIALLLAGLAVQWSEGAGLHTLPLAAIAVYLGWLLFEVPVTFQGATPMKDSRTLLPYAFSRLATVGACVLVPSSREWTPAGVAGLTLFVGGIVMREIAIKTLGRFYSHHVTRKGDQVAVTTGLYRFIRHPAYCGMLLAHGGFLAIFFNPIGAACAALLLVAVLYRIRVEERALWDMPGYAQYAVRKARLCPGVW</sequence>
<feature type="transmembrane region" description="Helical" evidence="5">
    <location>
        <begin position="100"/>
        <end position="118"/>
    </location>
</feature>
<keyword evidence="4 5" id="KW-0472">Membrane</keyword>
<evidence type="ECO:0000256" key="5">
    <source>
        <dbReference type="SAM" id="Phobius"/>
    </source>
</evidence>
<feature type="transmembrane region" description="Helical" evidence="5">
    <location>
        <begin position="42"/>
        <end position="62"/>
    </location>
</feature>
<evidence type="ECO:0000256" key="2">
    <source>
        <dbReference type="ARBA" id="ARBA00022692"/>
    </source>
</evidence>
<evidence type="ECO:0000256" key="3">
    <source>
        <dbReference type="ARBA" id="ARBA00022989"/>
    </source>
</evidence>
<keyword evidence="3 5" id="KW-1133">Transmembrane helix</keyword>
<accession>A0ABZ2KHK3</accession>
<dbReference type="Pfam" id="PF04140">
    <property type="entry name" value="ICMT"/>
    <property type="match status" value="1"/>
</dbReference>
<dbReference type="InterPro" id="IPR007269">
    <property type="entry name" value="ICMT_MeTrfase"/>
</dbReference>
<dbReference type="EMBL" id="CP089982">
    <property type="protein sequence ID" value="WXA98161.1"/>
    <property type="molecule type" value="Genomic_DNA"/>
</dbReference>